<sequence>MSGTRLMLVRHGETESNLRRALDSAPPGPPLTPEGRRQADALADRLAADPVVAIYASTATRAQQTAEPVAKAHGLPVEIIDGVHEVFVGDLEGRTDSEARDEFYDVFKAWAAGDLERSMPGGESAARIRERYLTAIDQILERHPGGHVVVVSHGGVIRLVAQWLAGNVDHKLASVALLPNTGHVLLESAESGWRCLEWTGVEL</sequence>
<name>A0A4V2EUN7_9PSEU</name>
<dbReference type="AlphaFoldDB" id="A0A4V2EUN7"/>
<dbReference type="InterPro" id="IPR029033">
    <property type="entry name" value="His_PPase_superfam"/>
</dbReference>
<dbReference type="Gene3D" id="3.40.50.1240">
    <property type="entry name" value="Phosphoglycerate mutase-like"/>
    <property type="match status" value="1"/>
</dbReference>
<accession>A0A4V2EUN7</accession>
<feature type="active site" description="Tele-phosphohistidine intermediate" evidence="1">
    <location>
        <position position="11"/>
    </location>
</feature>
<comment type="caution">
    <text evidence="4">The sequence shown here is derived from an EMBL/GenBank/DDBJ whole genome shotgun (WGS) entry which is preliminary data.</text>
</comment>
<dbReference type="EMBL" id="SGWQ01000001">
    <property type="protein sequence ID" value="RZS45213.1"/>
    <property type="molecule type" value="Genomic_DNA"/>
</dbReference>
<dbReference type="InterPro" id="IPR050275">
    <property type="entry name" value="PGM_Phosphatase"/>
</dbReference>
<proteinExistence type="predicted"/>
<keyword evidence="5" id="KW-1185">Reference proteome</keyword>
<gene>
    <name evidence="4" type="ORF">EV193_1011100</name>
</gene>
<feature type="binding site" evidence="2">
    <location>
        <position position="61"/>
    </location>
    <ligand>
        <name>substrate</name>
    </ligand>
</feature>
<dbReference type="GO" id="GO:0016791">
    <property type="term" value="F:phosphatase activity"/>
    <property type="evidence" value="ECO:0007669"/>
    <property type="project" value="TreeGrafter"/>
</dbReference>
<evidence type="ECO:0000256" key="3">
    <source>
        <dbReference type="SAM" id="MobiDB-lite"/>
    </source>
</evidence>
<evidence type="ECO:0000256" key="2">
    <source>
        <dbReference type="PIRSR" id="PIRSR613078-2"/>
    </source>
</evidence>
<dbReference type="InterPro" id="IPR001345">
    <property type="entry name" value="PG/BPGM_mutase_AS"/>
</dbReference>
<evidence type="ECO:0000256" key="1">
    <source>
        <dbReference type="PIRSR" id="PIRSR613078-1"/>
    </source>
</evidence>
<dbReference type="CDD" id="cd07067">
    <property type="entry name" value="HP_PGM_like"/>
    <property type="match status" value="1"/>
</dbReference>
<evidence type="ECO:0000313" key="4">
    <source>
        <dbReference type="EMBL" id="RZS45213.1"/>
    </source>
</evidence>
<dbReference type="PROSITE" id="PS00175">
    <property type="entry name" value="PG_MUTASE"/>
    <property type="match status" value="1"/>
</dbReference>
<feature type="compositionally biased region" description="Basic and acidic residues" evidence="3">
    <location>
        <begin position="10"/>
        <end position="22"/>
    </location>
</feature>
<dbReference type="SUPFAM" id="SSF53254">
    <property type="entry name" value="Phosphoglycerate mutase-like"/>
    <property type="match status" value="1"/>
</dbReference>
<dbReference type="Proteomes" id="UP000294257">
    <property type="component" value="Unassembled WGS sequence"/>
</dbReference>
<dbReference type="PANTHER" id="PTHR48100:SF58">
    <property type="entry name" value="PE-PGRS FAMILY PROTEIN PE_PGRS11"/>
    <property type="match status" value="1"/>
</dbReference>
<feature type="region of interest" description="Disordered" evidence="3">
    <location>
        <begin position="1"/>
        <end position="36"/>
    </location>
</feature>
<protein>
    <submittedName>
        <fullName evidence="4">Putative phosphoglycerate mutase</fullName>
    </submittedName>
</protein>
<dbReference type="PANTHER" id="PTHR48100">
    <property type="entry name" value="BROAD-SPECIFICITY PHOSPHATASE YOR283W-RELATED"/>
    <property type="match status" value="1"/>
</dbReference>
<dbReference type="Pfam" id="PF00300">
    <property type="entry name" value="His_Phos_1"/>
    <property type="match status" value="1"/>
</dbReference>
<reference evidence="4 5" key="1">
    <citation type="submission" date="2019-02" db="EMBL/GenBank/DDBJ databases">
        <title>Genomic Encyclopedia of Type Strains, Phase IV (KMG-IV): sequencing the most valuable type-strain genomes for metagenomic binning, comparative biology and taxonomic classification.</title>
        <authorList>
            <person name="Goeker M."/>
        </authorList>
    </citation>
    <scope>NUCLEOTIDE SEQUENCE [LARGE SCALE GENOMIC DNA]</scope>
    <source>
        <strain evidence="4 5">DSM 101727</strain>
    </source>
</reference>
<dbReference type="SMART" id="SM00855">
    <property type="entry name" value="PGAM"/>
    <property type="match status" value="1"/>
</dbReference>
<evidence type="ECO:0000313" key="5">
    <source>
        <dbReference type="Proteomes" id="UP000294257"/>
    </source>
</evidence>
<dbReference type="PIRSF" id="PIRSF000709">
    <property type="entry name" value="6PFK_2-Ptase"/>
    <property type="match status" value="1"/>
</dbReference>
<dbReference type="OrthoDB" id="9793115at2"/>
<organism evidence="4 5">
    <name type="scientific">Herbihabitans rhizosphaerae</name>
    <dbReference type="NCBI Taxonomy" id="1872711"/>
    <lineage>
        <taxon>Bacteria</taxon>
        <taxon>Bacillati</taxon>
        <taxon>Actinomycetota</taxon>
        <taxon>Actinomycetes</taxon>
        <taxon>Pseudonocardiales</taxon>
        <taxon>Pseudonocardiaceae</taxon>
        <taxon>Herbihabitans</taxon>
    </lineage>
</organism>
<feature type="active site" description="Proton donor/acceptor" evidence="1">
    <location>
        <position position="85"/>
    </location>
</feature>
<feature type="binding site" evidence="2">
    <location>
        <begin position="10"/>
        <end position="17"/>
    </location>
    <ligand>
        <name>substrate</name>
    </ligand>
</feature>
<dbReference type="GO" id="GO:0005737">
    <property type="term" value="C:cytoplasm"/>
    <property type="evidence" value="ECO:0007669"/>
    <property type="project" value="TreeGrafter"/>
</dbReference>
<dbReference type="RefSeq" id="WP_130342782.1">
    <property type="nucleotide sequence ID" value="NZ_SGWQ01000001.1"/>
</dbReference>
<dbReference type="InterPro" id="IPR013078">
    <property type="entry name" value="His_Pase_superF_clade-1"/>
</dbReference>